<reference evidence="2" key="1">
    <citation type="submission" date="2017-02" db="EMBL/GenBank/DDBJ databases">
        <title>Pseudomonas floridae sp. nov., a novel pathogenic bacterial species isolated from tomato.</title>
        <authorList>
            <person name="Timilsina S."/>
            <person name="Vallad G.E."/>
            <person name="Jones J.B."/>
        </authorList>
    </citation>
    <scope>NUCLEOTIDE SEQUENCE [LARGE SCALE GENOMIC DNA]</scope>
    <source>
        <strain evidence="2">GEV388</strain>
    </source>
</reference>
<name>A0A1X0NB23_9PSED</name>
<comment type="caution">
    <text evidence="1">The sequence shown here is derived from an EMBL/GenBank/DDBJ whole genome shotgun (WGS) entry which is preliminary data.</text>
</comment>
<evidence type="ECO:0000313" key="2">
    <source>
        <dbReference type="Proteomes" id="UP000192815"/>
    </source>
</evidence>
<keyword evidence="2" id="KW-1185">Reference proteome</keyword>
<sequence>MGDFTLQRLAHMVVPAERASGVGVRNDFILMDVPGYDPARCFVMITPRAYASYPQPGHPDAWGYAPTYYDIGGSRIGIYTYVNRRRRAGVGNNYADEWISHTVECSVEVLRVL</sequence>
<organism evidence="1 2">
    <name type="scientific">Pseudomonas floridensis</name>
    <dbReference type="NCBI Taxonomy" id="1958950"/>
    <lineage>
        <taxon>Bacteria</taxon>
        <taxon>Pseudomonadati</taxon>
        <taxon>Pseudomonadota</taxon>
        <taxon>Gammaproteobacteria</taxon>
        <taxon>Pseudomonadales</taxon>
        <taxon>Pseudomonadaceae</taxon>
        <taxon>Pseudomonas</taxon>
    </lineage>
</organism>
<evidence type="ECO:0000313" key="1">
    <source>
        <dbReference type="EMBL" id="ORC61392.1"/>
    </source>
</evidence>
<dbReference type="Proteomes" id="UP000192815">
    <property type="component" value="Unassembled WGS sequence"/>
</dbReference>
<dbReference type="EMBL" id="MUIO01000010">
    <property type="protein sequence ID" value="ORC61392.1"/>
    <property type="molecule type" value="Genomic_DNA"/>
</dbReference>
<dbReference type="AlphaFoldDB" id="A0A1X0NB23"/>
<dbReference type="OrthoDB" id="7027516at2"/>
<dbReference type="STRING" id="1958950.BZK31_03455"/>
<accession>A0A1X0NB23</accession>
<proteinExistence type="predicted"/>
<gene>
    <name evidence="1" type="ORF">BZK31_03455</name>
</gene>
<protein>
    <submittedName>
        <fullName evidence="1">Uncharacterized protein</fullName>
    </submittedName>
</protein>